<evidence type="ECO:0000256" key="1">
    <source>
        <dbReference type="ARBA" id="ARBA00012352"/>
    </source>
</evidence>
<dbReference type="InterPro" id="IPR016039">
    <property type="entry name" value="Thiolase-like"/>
</dbReference>
<keyword evidence="4" id="KW-0445">Lipid transport</keyword>
<dbReference type="InterPro" id="IPR002155">
    <property type="entry name" value="Thiolase"/>
</dbReference>
<dbReference type="PROSITE" id="PS00737">
    <property type="entry name" value="THIOLASE_2"/>
    <property type="match status" value="1"/>
</dbReference>
<evidence type="ECO:0000256" key="4">
    <source>
        <dbReference type="ARBA" id="ARBA00023055"/>
    </source>
</evidence>
<dbReference type="InterPro" id="IPR020613">
    <property type="entry name" value="Thiolase_CS"/>
</dbReference>
<evidence type="ECO:0000259" key="8">
    <source>
        <dbReference type="Pfam" id="PF22691"/>
    </source>
</evidence>
<organism evidence="9 10">
    <name type="scientific">Thalassovita aquimarina</name>
    <dbReference type="NCBI Taxonomy" id="2785917"/>
    <lineage>
        <taxon>Bacteria</taxon>
        <taxon>Pseudomonadati</taxon>
        <taxon>Pseudomonadota</taxon>
        <taxon>Alphaproteobacteria</taxon>
        <taxon>Rhodobacterales</taxon>
        <taxon>Roseobacteraceae</taxon>
        <taxon>Thalassovita</taxon>
    </lineage>
</organism>
<evidence type="ECO:0000313" key="10">
    <source>
        <dbReference type="Proteomes" id="UP001195941"/>
    </source>
</evidence>
<keyword evidence="10" id="KW-1185">Reference proteome</keyword>
<name>A0ABS5HRD7_9RHOB</name>
<keyword evidence="2" id="KW-0813">Transport</keyword>
<dbReference type="InterPro" id="IPR020616">
    <property type="entry name" value="Thiolase_N"/>
</dbReference>
<dbReference type="PANTHER" id="PTHR42870:SF1">
    <property type="entry name" value="NON-SPECIFIC LIPID-TRANSFER PROTEIN-LIKE 2"/>
    <property type="match status" value="1"/>
</dbReference>
<feature type="domain" description="Thiolase N-terminal" evidence="7">
    <location>
        <begin position="4"/>
        <end position="242"/>
    </location>
</feature>
<evidence type="ECO:0000256" key="6">
    <source>
        <dbReference type="ARBA" id="ARBA00032316"/>
    </source>
</evidence>
<dbReference type="CDD" id="cd00829">
    <property type="entry name" value="SCP-x_thiolase"/>
    <property type="match status" value="1"/>
</dbReference>
<dbReference type="PANTHER" id="PTHR42870">
    <property type="entry name" value="ACETYL-COA C-ACETYLTRANSFERASE"/>
    <property type="match status" value="1"/>
</dbReference>
<accession>A0ABS5HRD7</accession>
<protein>
    <recommendedName>
        <fullName evidence="1">propanoyl-CoA C-acyltransferase</fullName>
        <ecNumber evidence="1">2.3.1.176</ecNumber>
    </recommendedName>
    <alternativeName>
        <fullName evidence="6">Propanoyl-CoA C-acyltransferase</fullName>
    </alternativeName>
</protein>
<evidence type="ECO:0000313" key="9">
    <source>
        <dbReference type="EMBL" id="MBR9651522.1"/>
    </source>
</evidence>
<gene>
    <name evidence="9" type="ORF">IT775_10345</name>
</gene>
<keyword evidence="3" id="KW-0808">Transferase</keyword>
<comment type="caution">
    <text evidence="9">The sequence shown here is derived from an EMBL/GenBank/DDBJ whole genome shotgun (WGS) entry which is preliminary data.</text>
</comment>
<dbReference type="InterPro" id="IPR055140">
    <property type="entry name" value="Thiolase_C_2"/>
</dbReference>
<dbReference type="RefSeq" id="WP_212701044.1">
    <property type="nucleotide sequence ID" value="NZ_JADMKU010000008.1"/>
</dbReference>
<evidence type="ECO:0000256" key="5">
    <source>
        <dbReference type="ARBA" id="ARBA00023121"/>
    </source>
</evidence>
<evidence type="ECO:0000256" key="2">
    <source>
        <dbReference type="ARBA" id="ARBA00022448"/>
    </source>
</evidence>
<dbReference type="SUPFAM" id="SSF53901">
    <property type="entry name" value="Thiolase-like"/>
    <property type="match status" value="2"/>
</dbReference>
<dbReference type="EMBL" id="JADMKU010000008">
    <property type="protein sequence ID" value="MBR9651522.1"/>
    <property type="molecule type" value="Genomic_DNA"/>
</dbReference>
<dbReference type="Pfam" id="PF22691">
    <property type="entry name" value="Thiolase_C_1"/>
    <property type="match status" value="1"/>
</dbReference>
<sequence length="414" mass="43188">MDDVYVIGVGITKFGARTNSSVKDLVAEAVVDALDDAQLERSAIQTAFFSNAAQGALEGQHAIRGQIALRAMGFSGLPVTNVENACASGSTAFHLAQNAIRAGAADIALAVGAEKMVVGDKRALLSVFDGGWDVHEPERNLEYLAKLAADPEAPKNEGKQSIFVEVLAALARRHMNTFGTTVEQIAAVAAKNHVHSQFNPMAQFQKPMTVEEVLAARQVTSPLTVPMCSPISDGAAAAILCSGRMLKKLGLSRSVLLRASILTGSVDREAGELEKQIGRLAALQAYEKSGVDPKEVSVAEVHDASAFGEIAQSENLGLFAYGEGAAAAERGETTVGGRIPINPSGGMVSRGHPLGATGIAQIHELVTQLRGEAGQRQVEGAKIAVQENGGGFIGFDEASCVVSILERPAEGRAA</sequence>
<dbReference type="EC" id="2.3.1.176" evidence="1"/>
<reference evidence="9 10" key="1">
    <citation type="journal article" date="2021" name="Arch. Microbiol.">
        <title>Thalassobius aquimarinus sp. nov., isolated from the Sea of Japan seashore.</title>
        <authorList>
            <person name="Kurilenko V.V."/>
            <person name="Romanenko L.A."/>
            <person name="Chernysheva N.Y."/>
            <person name="Velansky P.V."/>
            <person name="Tekutyeva L.A."/>
            <person name="Isaeva M.P."/>
            <person name="Mikhailov V.V."/>
        </authorList>
    </citation>
    <scope>NUCLEOTIDE SEQUENCE [LARGE SCALE GENOMIC DNA]</scope>
    <source>
        <strain evidence="9 10">KMM 8518</strain>
    </source>
</reference>
<dbReference type="Pfam" id="PF00108">
    <property type="entry name" value="Thiolase_N"/>
    <property type="match status" value="1"/>
</dbReference>
<proteinExistence type="predicted"/>
<feature type="domain" description="Thiolase C-terminal" evidence="8">
    <location>
        <begin position="278"/>
        <end position="394"/>
    </location>
</feature>
<evidence type="ECO:0000259" key="7">
    <source>
        <dbReference type="Pfam" id="PF00108"/>
    </source>
</evidence>
<dbReference type="PIRSF" id="PIRSF000429">
    <property type="entry name" value="Ac-CoA_Ac_transf"/>
    <property type="match status" value="1"/>
</dbReference>
<dbReference type="Proteomes" id="UP001195941">
    <property type="component" value="Unassembled WGS sequence"/>
</dbReference>
<keyword evidence="5" id="KW-0446">Lipid-binding</keyword>
<evidence type="ECO:0000256" key="3">
    <source>
        <dbReference type="ARBA" id="ARBA00022679"/>
    </source>
</evidence>
<dbReference type="Gene3D" id="3.40.47.10">
    <property type="match status" value="1"/>
</dbReference>